<dbReference type="SMART" id="SM00513">
    <property type="entry name" value="SAP"/>
    <property type="match status" value="1"/>
</dbReference>
<reference evidence="3" key="1">
    <citation type="submission" date="2013-08" db="EMBL/GenBank/DDBJ databases">
        <title>Gene expansion shapes genome architecture in the human pathogen Lichtheimia corymbifera: an evolutionary genomics analysis in the ancient terrestrial Mucorales (Mucoromycotina).</title>
        <authorList>
            <person name="Schwartze V.U."/>
            <person name="Winter S."/>
            <person name="Shelest E."/>
            <person name="Marcet-Houben M."/>
            <person name="Horn F."/>
            <person name="Wehner S."/>
            <person name="Hoffmann K."/>
            <person name="Riege K."/>
            <person name="Sammeth M."/>
            <person name="Nowrousian M."/>
            <person name="Valiante V."/>
            <person name="Linde J."/>
            <person name="Jacobsen I.D."/>
            <person name="Marz M."/>
            <person name="Brakhage A.A."/>
            <person name="Gabaldon T."/>
            <person name="Bocker S."/>
            <person name="Voigt K."/>
        </authorList>
    </citation>
    <scope>NUCLEOTIDE SEQUENCE [LARGE SCALE GENOMIC DNA]</scope>
    <source>
        <strain evidence="3">FSU 9682</strain>
    </source>
</reference>
<dbReference type="VEuPathDB" id="FungiDB:LCOR_08385.1"/>
<dbReference type="Proteomes" id="UP000027586">
    <property type="component" value="Unassembled WGS sequence"/>
</dbReference>
<dbReference type="InterPro" id="IPR036361">
    <property type="entry name" value="SAP_dom_sf"/>
</dbReference>
<organism evidence="3 4">
    <name type="scientific">Lichtheimia corymbifera JMRC:FSU:9682</name>
    <dbReference type="NCBI Taxonomy" id="1263082"/>
    <lineage>
        <taxon>Eukaryota</taxon>
        <taxon>Fungi</taxon>
        <taxon>Fungi incertae sedis</taxon>
        <taxon>Mucoromycota</taxon>
        <taxon>Mucoromycotina</taxon>
        <taxon>Mucoromycetes</taxon>
        <taxon>Mucorales</taxon>
        <taxon>Lichtheimiaceae</taxon>
        <taxon>Lichtheimia</taxon>
    </lineage>
</organism>
<dbReference type="Pfam" id="PF02037">
    <property type="entry name" value="SAP"/>
    <property type="match status" value="1"/>
</dbReference>
<evidence type="ECO:0000313" key="3">
    <source>
        <dbReference type="EMBL" id="CDH57448.1"/>
    </source>
</evidence>
<dbReference type="Gene3D" id="1.10.720.30">
    <property type="entry name" value="SAP domain"/>
    <property type="match status" value="1"/>
</dbReference>
<proteinExistence type="predicted"/>
<sequence length="298" mass="34097">MFSSNQGASNLLLERDPLDLDSTFNFDDLIQLDDDQLQQPPAVDPTLQQDQSLSQPQPPQQQQQPPMQQQQQLPPWLPTPNNNSLYVHEGLQRRRSSSVDAQLTLNNFPALSYSPSSSVEDNSTSPSMLPLEPMFSDLDFLIPPTDEQDARWWQQMQPMLQQQQQQQLPLPLKSNSRRRSSSVPPAFHSQYQKPIVFAQIKVADSRPPAPASRRRAPQQPSMPVQIERLQRHRIPSLTPEQQQIAMDQRLVHVNFNDVTVAELKQLLRHYGHSTSGRKADLIDRLKEERNKLLLSKSS</sequence>
<feature type="compositionally biased region" description="Low complexity" evidence="1">
    <location>
        <begin position="157"/>
        <end position="174"/>
    </location>
</feature>
<evidence type="ECO:0000256" key="1">
    <source>
        <dbReference type="SAM" id="MobiDB-lite"/>
    </source>
</evidence>
<evidence type="ECO:0000259" key="2">
    <source>
        <dbReference type="PROSITE" id="PS50800"/>
    </source>
</evidence>
<dbReference type="STRING" id="1263082.A0A068S4Y6"/>
<feature type="region of interest" description="Disordered" evidence="1">
    <location>
        <begin position="157"/>
        <end position="186"/>
    </location>
</feature>
<comment type="caution">
    <text evidence="3">The sequence shown here is derived from an EMBL/GenBank/DDBJ whole genome shotgun (WGS) entry which is preliminary data.</text>
</comment>
<dbReference type="InterPro" id="IPR003034">
    <property type="entry name" value="SAP_dom"/>
</dbReference>
<dbReference type="AlphaFoldDB" id="A0A068S4Y6"/>
<accession>A0A068S4Y6</accession>
<feature type="domain" description="SAP" evidence="2">
    <location>
        <begin position="255"/>
        <end position="289"/>
    </location>
</feature>
<gene>
    <name evidence="3" type="ORF">LCOR_08385.1</name>
</gene>
<dbReference type="EMBL" id="CBTN010000046">
    <property type="protein sequence ID" value="CDH57448.1"/>
    <property type="molecule type" value="Genomic_DNA"/>
</dbReference>
<keyword evidence="4" id="KW-1185">Reference proteome</keyword>
<evidence type="ECO:0000313" key="4">
    <source>
        <dbReference type="Proteomes" id="UP000027586"/>
    </source>
</evidence>
<feature type="compositionally biased region" description="Low complexity" evidence="1">
    <location>
        <begin position="44"/>
        <end position="74"/>
    </location>
</feature>
<protein>
    <recommendedName>
        <fullName evidence="2">SAP domain-containing protein</fullName>
    </recommendedName>
</protein>
<dbReference type="OrthoDB" id="445357at2759"/>
<feature type="region of interest" description="Disordered" evidence="1">
    <location>
        <begin position="33"/>
        <end position="84"/>
    </location>
</feature>
<name>A0A068S4Y6_9FUNG</name>
<feature type="region of interest" description="Disordered" evidence="1">
    <location>
        <begin position="204"/>
        <end position="223"/>
    </location>
</feature>
<dbReference type="SUPFAM" id="SSF68906">
    <property type="entry name" value="SAP domain"/>
    <property type="match status" value="1"/>
</dbReference>
<dbReference type="PROSITE" id="PS50800">
    <property type="entry name" value="SAP"/>
    <property type="match status" value="1"/>
</dbReference>